<evidence type="ECO:0000256" key="1">
    <source>
        <dbReference type="SAM" id="Phobius"/>
    </source>
</evidence>
<evidence type="ECO:0008006" key="3">
    <source>
        <dbReference type="Google" id="ProtNLM"/>
    </source>
</evidence>
<feature type="transmembrane region" description="Helical" evidence="1">
    <location>
        <begin position="20"/>
        <end position="39"/>
    </location>
</feature>
<keyword evidence="1" id="KW-1133">Transmembrane helix</keyword>
<dbReference type="HOGENOM" id="CLU_2525358_0_0_5"/>
<reference evidence="2" key="1">
    <citation type="submission" date="2006-09" db="EMBL/GenBank/DDBJ databases">
        <title>Complete sequence of Rhodopseudomonas palustris BisA53.</title>
        <authorList>
            <consortium name="US DOE Joint Genome Institute"/>
            <person name="Copeland A."/>
            <person name="Lucas S."/>
            <person name="Lapidus A."/>
            <person name="Barry K."/>
            <person name="Detter J.C."/>
            <person name="Glavina del Rio T."/>
            <person name="Hammon N."/>
            <person name="Israni S."/>
            <person name="Dalin E."/>
            <person name="Tice H."/>
            <person name="Pitluck S."/>
            <person name="Chain P."/>
            <person name="Malfatti S."/>
            <person name="Shin M."/>
            <person name="Vergez L."/>
            <person name="Schmutz J."/>
            <person name="Larimer F."/>
            <person name="Land M."/>
            <person name="Hauser L."/>
            <person name="Pelletier D.A."/>
            <person name="Kyrpides N."/>
            <person name="Kim E."/>
            <person name="Harwood C.S."/>
            <person name="Oda Y."/>
            <person name="Richardson P."/>
        </authorList>
    </citation>
    <scope>NUCLEOTIDE SEQUENCE [LARGE SCALE GENOMIC DNA]</scope>
    <source>
        <strain evidence="2">BisA53</strain>
    </source>
</reference>
<accession>Q07TP2</accession>
<keyword evidence="1" id="KW-0472">Membrane</keyword>
<proteinExistence type="predicted"/>
<dbReference type="OrthoDB" id="9814116at2"/>
<dbReference type="EMBL" id="CP000463">
    <property type="protein sequence ID" value="ABJ04692.1"/>
    <property type="molecule type" value="Genomic_DNA"/>
</dbReference>
<dbReference type="InterPro" id="IPR016410">
    <property type="entry name" value="Phage_imm"/>
</dbReference>
<gene>
    <name evidence="2" type="ordered locus">RPE_0735</name>
</gene>
<feature type="transmembrane region" description="Helical" evidence="1">
    <location>
        <begin position="46"/>
        <end position="70"/>
    </location>
</feature>
<name>Q07TP2_RHOP5</name>
<protein>
    <recommendedName>
        <fullName evidence="3">Superinfection immunity protein</fullName>
    </recommendedName>
</protein>
<evidence type="ECO:0000313" key="2">
    <source>
        <dbReference type="EMBL" id="ABJ04692.1"/>
    </source>
</evidence>
<keyword evidence="1" id="KW-0812">Transmembrane</keyword>
<dbReference type="KEGG" id="rpe:RPE_0735"/>
<dbReference type="AlphaFoldDB" id="Q07TP2"/>
<organism evidence="2">
    <name type="scientific">Rhodopseudomonas palustris (strain BisA53)</name>
    <dbReference type="NCBI Taxonomy" id="316055"/>
    <lineage>
        <taxon>Bacteria</taxon>
        <taxon>Pseudomonadati</taxon>
        <taxon>Pseudomonadota</taxon>
        <taxon>Alphaproteobacteria</taxon>
        <taxon>Hyphomicrobiales</taxon>
        <taxon>Nitrobacteraceae</taxon>
        <taxon>Rhodopseudomonas</taxon>
    </lineage>
</organism>
<sequence length="88" mass="9914">MFEQLTHSIAYNPNTPATVWALYLITALLYCSPIIIGFYRNVEHKWWLYFTSLFLGFTGIAWAACLYYAIFSGRAAAKARPAAVQLGS</sequence>
<dbReference type="Pfam" id="PF14373">
    <property type="entry name" value="Imm_superinfect"/>
    <property type="match status" value="1"/>
</dbReference>